<dbReference type="AlphaFoldDB" id="A0A381YFR7"/>
<protein>
    <recommendedName>
        <fullName evidence="2">Peptidase M48 domain-containing protein</fullName>
    </recommendedName>
</protein>
<dbReference type="PANTHER" id="PTHR43221:SF2">
    <property type="entry name" value="PROTEASE HTPX HOMOLOG"/>
    <property type="match status" value="1"/>
</dbReference>
<proteinExistence type="predicted"/>
<gene>
    <name evidence="1" type="ORF">METZ01_LOCUS128753</name>
</gene>
<dbReference type="PANTHER" id="PTHR43221">
    <property type="entry name" value="PROTEASE HTPX"/>
    <property type="match status" value="1"/>
</dbReference>
<organism evidence="1">
    <name type="scientific">marine metagenome</name>
    <dbReference type="NCBI Taxonomy" id="408172"/>
    <lineage>
        <taxon>unclassified sequences</taxon>
        <taxon>metagenomes</taxon>
        <taxon>ecological metagenomes</taxon>
    </lineage>
</organism>
<evidence type="ECO:0008006" key="2">
    <source>
        <dbReference type="Google" id="ProtNLM"/>
    </source>
</evidence>
<reference evidence="1" key="1">
    <citation type="submission" date="2018-05" db="EMBL/GenBank/DDBJ databases">
        <authorList>
            <person name="Lanie J.A."/>
            <person name="Ng W.-L."/>
            <person name="Kazmierczak K.M."/>
            <person name="Andrzejewski T.M."/>
            <person name="Davidsen T.M."/>
            <person name="Wayne K.J."/>
            <person name="Tettelin H."/>
            <person name="Glass J.I."/>
            <person name="Rusch D."/>
            <person name="Podicherti R."/>
            <person name="Tsui H.-C.T."/>
            <person name="Winkler M.E."/>
        </authorList>
    </citation>
    <scope>NUCLEOTIDE SEQUENCE</scope>
</reference>
<dbReference type="InterPro" id="IPR050083">
    <property type="entry name" value="HtpX_protease"/>
</dbReference>
<dbReference type="EMBL" id="UINC01018139">
    <property type="protein sequence ID" value="SVA75899.1"/>
    <property type="molecule type" value="Genomic_DNA"/>
</dbReference>
<name>A0A381YFR7_9ZZZZ</name>
<dbReference type="Gene3D" id="3.30.2010.10">
    <property type="entry name" value="Metalloproteases ('zincins'), catalytic domain"/>
    <property type="match status" value="1"/>
</dbReference>
<evidence type="ECO:0000313" key="1">
    <source>
        <dbReference type="EMBL" id="SVA75899.1"/>
    </source>
</evidence>
<sequence length="233" mass="23781">MVPATLVGLAVAVVVRLVGLGPVPALVVAAVVAVGGGIVVGRRSAGAVRRSLSARPALVGEFPRLHNTVDGLCLTHGIEHPGLFVIDTPAGNAAALAGPNGASIVLTTGAVDRLGLVELEALVAHLLVRCADRHLRIETTAAAMGRIPGASLGLAAGSDGPDRMVRTDLHGADLTRFPPGMQSALRALAELGATVDVPSSTSRLWLLQPDGRTDIQTSIHPTVDLRVAALEEC</sequence>
<accession>A0A381YFR7</accession>